<name>A0A5C7B6N8_9FLAO</name>
<protein>
    <submittedName>
        <fullName evidence="1">Uncharacterized protein</fullName>
    </submittedName>
</protein>
<dbReference type="Proteomes" id="UP000321938">
    <property type="component" value="Unassembled WGS sequence"/>
</dbReference>
<evidence type="ECO:0000313" key="1">
    <source>
        <dbReference type="EMBL" id="TXE16255.1"/>
    </source>
</evidence>
<gene>
    <name evidence="1" type="ORF">ES692_13060</name>
</gene>
<comment type="caution">
    <text evidence="1">The sequence shown here is derived from an EMBL/GenBank/DDBJ whole genome shotgun (WGS) entry which is preliminary data.</text>
</comment>
<organism evidence="1 2">
    <name type="scientific">Psychroserpens burtonensis</name>
    <dbReference type="NCBI Taxonomy" id="49278"/>
    <lineage>
        <taxon>Bacteria</taxon>
        <taxon>Pseudomonadati</taxon>
        <taxon>Bacteroidota</taxon>
        <taxon>Flavobacteriia</taxon>
        <taxon>Flavobacteriales</taxon>
        <taxon>Flavobacteriaceae</taxon>
        <taxon>Psychroserpens</taxon>
    </lineage>
</organism>
<sequence length="279" mass="32352">MLHLWVELSRELKLKIFREQFLGLSKIAKSCTILNEDDLIFRYDKKQKRISAFANKPVLVKNEDLQYLVSFEIGTFSIDFSYVNLETKDFVIKSVFYKGTSFYTPLEGSQNIKAIKNRQKAYKGSLLHFMRALSKQNLKEEKYSIASGGFLVNPEKYISVSKIDSNMLFKVKLRAPLSVLYKNKLQSDITSPKIYNYRKQKPKKKMPFKDGDTLTPQLLLKTFKKKKEAKTQNPCFNTEFFIDNFGNYNPIEAFSLIGYMADLRVGDSLPLDYSLEVAK</sequence>
<reference evidence="1 2" key="1">
    <citation type="submission" date="2019-08" db="EMBL/GenBank/DDBJ databases">
        <title>Genome of Psychroserpens burtonensis ACAM 167.</title>
        <authorList>
            <person name="Bowman J.P."/>
        </authorList>
    </citation>
    <scope>NUCLEOTIDE SEQUENCE [LARGE SCALE GENOMIC DNA]</scope>
    <source>
        <strain evidence="1 2">ACAM 167</strain>
    </source>
</reference>
<dbReference type="OrthoDB" id="1223654at2"/>
<dbReference type="RefSeq" id="WP_147231886.1">
    <property type="nucleotide sequence ID" value="NZ_VOSB01000019.1"/>
</dbReference>
<dbReference type="STRING" id="1123037.GCA_000425305_02525"/>
<keyword evidence="2" id="KW-1185">Reference proteome</keyword>
<dbReference type="EMBL" id="VOSB01000019">
    <property type="protein sequence ID" value="TXE16255.1"/>
    <property type="molecule type" value="Genomic_DNA"/>
</dbReference>
<evidence type="ECO:0000313" key="2">
    <source>
        <dbReference type="Proteomes" id="UP000321938"/>
    </source>
</evidence>
<accession>A0A5C7B6N8</accession>
<proteinExistence type="predicted"/>
<dbReference type="AlphaFoldDB" id="A0A5C7B6N8"/>